<feature type="transmembrane region" description="Helical" evidence="3">
    <location>
        <begin position="125"/>
        <end position="148"/>
    </location>
</feature>
<feature type="transmembrane region" description="Helical" evidence="3">
    <location>
        <begin position="85"/>
        <end position="105"/>
    </location>
</feature>
<organism evidence="5 6">
    <name type="scientific">Clostridium beijerinckii</name>
    <name type="common">Clostridium MP</name>
    <dbReference type="NCBI Taxonomy" id="1520"/>
    <lineage>
        <taxon>Bacteria</taxon>
        <taxon>Bacillati</taxon>
        <taxon>Bacillota</taxon>
        <taxon>Clostridia</taxon>
        <taxon>Eubacteriales</taxon>
        <taxon>Clostridiaceae</taxon>
        <taxon>Clostridium</taxon>
    </lineage>
</organism>
<protein>
    <recommendedName>
        <fullName evidence="2">Anti-sigma-W factor RsiW</fullName>
    </recommendedName>
</protein>
<comment type="caution">
    <text evidence="5">The sequence shown here is derived from an EMBL/GenBank/DDBJ whole genome shotgun (WGS) entry which is preliminary data.</text>
</comment>
<sequence>MKCEVIMDLLPAYIDNTCSAESKLLVEEHLHDCAQCRKLFKECTENVGAKSYDDSDTYANLQEKDLLLNAKKNIRFETIKKIFKVIYTVIIGLNILGIIVGYLSIKIGYDLEYPRFYFGSLGLKTYSILFIMFMLPLLCSILGKIILSKMNYIKSYGWKIILNVLALLISIMLSLASGFMLVFVTPPLESYTNSPKNYLHVGNDMRKYEAIYKNFFPEKVPDDAENIEYSYRKYNGLFETTSKISASWSLPEKSYEYYKQIIEKNSTMTEIEANKYEISLPGYTYPPNLKLNFEFNDEKKELRYTAIIKKK</sequence>
<feature type="domain" description="Putative zinc-finger" evidence="4">
    <location>
        <begin position="3"/>
        <end position="37"/>
    </location>
</feature>
<reference evidence="5 6" key="1">
    <citation type="submission" date="2020-04" db="EMBL/GenBank/DDBJ databases">
        <authorList>
            <person name="Hitch T.C.A."/>
            <person name="Wylensek D."/>
            <person name="Clavel T."/>
        </authorList>
    </citation>
    <scope>NUCLEOTIDE SEQUENCE [LARGE SCALE GENOMIC DNA]</scope>
    <source>
        <strain evidence="5 6">WB01_NA02</strain>
    </source>
</reference>
<dbReference type="RefSeq" id="WP_168982979.1">
    <property type="nucleotide sequence ID" value="NZ_JABAGD010000049.1"/>
</dbReference>
<evidence type="ECO:0000313" key="5">
    <source>
        <dbReference type="EMBL" id="NMF07089.1"/>
    </source>
</evidence>
<dbReference type="InterPro" id="IPR041916">
    <property type="entry name" value="Anti_sigma_zinc_sf"/>
</dbReference>
<proteinExistence type="inferred from homology"/>
<keyword evidence="3" id="KW-0812">Transmembrane</keyword>
<dbReference type="InterPro" id="IPR027383">
    <property type="entry name" value="Znf_put"/>
</dbReference>
<comment type="similarity">
    <text evidence="1">Belongs to the zinc-associated anti-sigma factor (ZAS) superfamily. Anti-sigma-W factor family.</text>
</comment>
<dbReference type="EMBL" id="JABAGD010000049">
    <property type="protein sequence ID" value="NMF07089.1"/>
    <property type="molecule type" value="Genomic_DNA"/>
</dbReference>
<accession>A0A7X9SSA7</accession>
<keyword evidence="3" id="KW-1133">Transmembrane helix</keyword>
<evidence type="ECO:0000259" key="4">
    <source>
        <dbReference type="Pfam" id="PF13490"/>
    </source>
</evidence>
<evidence type="ECO:0000256" key="3">
    <source>
        <dbReference type="SAM" id="Phobius"/>
    </source>
</evidence>
<dbReference type="Proteomes" id="UP000587880">
    <property type="component" value="Unassembled WGS sequence"/>
</dbReference>
<evidence type="ECO:0000256" key="1">
    <source>
        <dbReference type="ARBA" id="ARBA00024353"/>
    </source>
</evidence>
<dbReference type="Pfam" id="PF13490">
    <property type="entry name" value="zf-HC2"/>
    <property type="match status" value="1"/>
</dbReference>
<name>A0A7X9SSA7_CLOBE</name>
<keyword evidence="3" id="KW-0472">Membrane</keyword>
<dbReference type="AlphaFoldDB" id="A0A7X9SSA7"/>
<evidence type="ECO:0000256" key="2">
    <source>
        <dbReference type="ARBA" id="ARBA00024438"/>
    </source>
</evidence>
<gene>
    <name evidence="5" type="ORF">HF849_20560</name>
</gene>
<evidence type="ECO:0000313" key="6">
    <source>
        <dbReference type="Proteomes" id="UP000587880"/>
    </source>
</evidence>
<feature type="transmembrane region" description="Helical" evidence="3">
    <location>
        <begin position="160"/>
        <end position="184"/>
    </location>
</feature>
<dbReference type="Gene3D" id="1.10.10.1320">
    <property type="entry name" value="Anti-sigma factor, zinc-finger domain"/>
    <property type="match status" value="1"/>
</dbReference>